<accession>A0A6F8Y8A9</accession>
<dbReference type="RefSeq" id="WP_173041907.1">
    <property type="nucleotide sequence ID" value="NZ_AP022870.1"/>
</dbReference>
<dbReference type="SUPFAM" id="SSF54909">
    <property type="entry name" value="Dimeric alpha+beta barrel"/>
    <property type="match status" value="1"/>
</dbReference>
<evidence type="ECO:0000259" key="1">
    <source>
        <dbReference type="Pfam" id="PF11695"/>
    </source>
</evidence>
<feature type="domain" description="DUF3291" evidence="1">
    <location>
        <begin position="6"/>
        <end position="145"/>
    </location>
</feature>
<dbReference type="Pfam" id="PF11695">
    <property type="entry name" value="DUF3291"/>
    <property type="match status" value="1"/>
</dbReference>
<sequence>MADYHLAQLNVAYPRAPLDSPSMAGFVDDLTLINERADAAPGFVWRLVGEGTGDATSLRPFGPDLMVNMSVWESVEALRDFTYRDGTHLESLRRRREWFSHEGLGSHLVLWWIPAGTLPTLDEARERLALLDRDGPGPDAFTLREPFAAPAVQVAVTE</sequence>
<dbReference type="InterPro" id="IPR021708">
    <property type="entry name" value="DUF3291"/>
</dbReference>
<proteinExistence type="predicted"/>
<dbReference type="AlphaFoldDB" id="A0A6F8Y8A9"/>
<dbReference type="InterPro" id="IPR011008">
    <property type="entry name" value="Dimeric_a/b-barrel"/>
</dbReference>
<dbReference type="EMBL" id="AP022870">
    <property type="protein sequence ID" value="BCB82346.1"/>
    <property type="molecule type" value="Genomic_DNA"/>
</dbReference>
<evidence type="ECO:0000313" key="2">
    <source>
        <dbReference type="EMBL" id="BCB82346.1"/>
    </source>
</evidence>
<reference evidence="2 3" key="2">
    <citation type="submission" date="2020-03" db="EMBL/GenBank/DDBJ databases">
        <authorList>
            <person name="Ichikawa N."/>
            <person name="Kimura A."/>
            <person name="Kitahashi Y."/>
            <person name="Uohara A."/>
        </authorList>
    </citation>
    <scope>NUCLEOTIDE SEQUENCE [LARGE SCALE GENOMIC DNA]</scope>
    <source>
        <strain evidence="2 3">NBRC 107702</strain>
    </source>
</reference>
<reference evidence="2 3" key="1">
    <citation type="submission" date="2020-03" db="EMBL/GenBank/DDBJ databases">
        <title>Whole genome shotgun sequence of Phytohabitans flavus NBRC 107702.</title>
        <authorList>
            <person name="Komaki H."/>
            <person name="Tamura T."/>
        </authorList>
    </citation>
    <scope>NUCLEOTIDE SEQUENCE [LARGE SCALE GENOMIC DNA]</scope>
    <source>
        <strain evidence="2 3">NBRC 107702</strain>
    </source>
</reference>
<gene>
    <name evidence="2" type="ORF">Pflav_087560</name>
</gene>
<organism evidence="2 3">
    <name type="scientific">Phytohabitans flavus</name>
    <dbReference type="NCBI Taxonomy" id="1076124"/>
    <lineage>
        <taxon>Bacteria</taxon>
        <taxon>Bacillati</taxon>
        <taxon>Actinomycetota</taxon>
        <taxon>Actinomycetes</taxon>
        <taxon>Micromonosporales</taxon>
        <taxon>Micromonosporaceae</taxon>
    </lineage>
</organism>
<keyword evidence="3" id="KW-1185">Reference proteome</keyword>
<protein>
    <recommendedName>
        <fullName evidence="1">DUF3291 domain-containing protein</fullName>
    </recommendedName>
</protein>
<evidence type="ECO:0000313" key="3">
    <source>
        <dbReference type="Proteomes" id="UP000502508"/>
    </source>
</evidence>
<name>A0A6F8Y8A9_9ACTN</name>
<dbReference type="KEGG" id="pfla:Pflav_087560"/>
<dbReference type="Proteomes" id="UP000502508">
    <property type="component" value="Chromosome"/>
</dbReference>